<name>B5HQZ4_STRX2</name>
<dbReference type="PANTHER" id="PTHR43575">
    <property type="entry name" value="PROTEIN ABCI7, CHLOROPLASTIC"/>
    <property type="match status" value="1"/>
</dbReference>
<evidence type="ECO:0000256" key="1">
    <source>
        <dbReference type="ARBA" id="ARBA00043967"/>
    </source>
</evidence>
<evidence type="ECO:0000313" key="3">
    <source>
        <dbReference type="EMBL" id="EDY55249.1"/>
    </source>
</evidence>
<sequence length="393" mass="41996">MAEAQNIPVGSTTAGQIAVAAESTVATRMSAPPSFDVADFPVPHGREEEWRFTPLERLRGLHDGTAVATGDGVKVDIEAPEGVVIETVGRDDARLGKAGTPVDRIAAQAYSAFEKAGVVTVPKETVLTEPIRIAVHGEGGVRFGHQVIELGAFAEAVVVIDHTGDAVLAANVDYILGDGAKLTVVSVQDWDDKAVHVAQHNALIGRDATFKSFVVTFGGDLVRLHPRVAYAGPGGEAELFGLYFTDAGQHQEHRLLVDHNTPHCKSNVAYKGALQGEGAHAVWIGDVLIEAKAEGTDTYEMNRNLVLTDGARVDSVPNLEIETGEIVGAGHASATGRFDDEQLFYLMARGIPADEARRLVVRGFFAELVQQIGVDDIEERLLTKIDEELEATV</sequence>
<reference evidence="3" key="1">
    <citation type="submission" date="2009-10" db="EMBL/GenBank/DDBJ databases">
        <title>The genome sequence of Streptomyces sviceus strain ATCC 29083.</title>
        <authorList>
            <consortium name="The Broad Institute Genome Sequencing Platform"/>
            <consortium name="Broad Institute Microbial Sequencing Center"/>
            <person name="Fischbach M."/>
            <person name="Godfrey P."/>
            <person name="Ward D."/>
            <person name="Young S."/>
            <person name="Zeng Q."/>
            <person name="Koehrsen M."/>
            <person name="Alvarado L."/>
            <person name="Berlin A.M."/>
            <person name="Bochicchio J."/>
            <person name="Borenstein D."/>
            <person name="Chapman S.B."/>
            <person name="Chen Z."/>
            <person name="Engels R."/>
            <person name="Freedman E."/>
            <person name="Gellesch M."/>
            <person name="Goldberg J."/>
            <person name="Griggs A."/>
            <person name="Gujja S."/>
            <person name="Heilman E.R."/>
            <person name="Heiman D.I."/>
            <person name="Hepburn T.A."/>
            <person name="Howarth C."/>
            <person name="Jen D."/>
            <person name="Larson L."/>
            <person name="Lewis B."/>
            <person name="Mehta T."/>
            <person name="Park D."/>
            <person name="Pearson M."/>
            <person name="Richards J."/>
            <person name="Roberts A."/>
            <person name="Saif S."/>
            <person name="Shea T.D."/>
            <person name="Shenoy N."/>
            <person name="Sisk P."/>
            <person name="Stolte C."/>
            <person name="Sykes S.N."/>
            <person name="Thomson T."/>
            <person name="Walk T."/>
            <person name="White J."/>
            <person name="Yandava C."/>
            <person name="Straight P."/>
            <person name="Clardy J."/>
            <person name="Hung D."/>
            <person name="Kolter R."/>
            <person name="Mekalanos J."/>
            <person name="Walker S."/>
            <person name="Walsh C.T."/>
            <person name="Wieland-Brown L.C."/>
            <person name="Haas B."/>
            <person name="Nusbaum C."/>
            <person name="Birren B."/>
        </authorList>
    </citation>
    <scope>NUCLEOTIDE SEQUENCE [LARGE SCALE GENOMIC DNA]</scope>
    <source>
        <strain evidence="3">ATCC 29083</strain>
    </source>
</reference>
<dbReference type="Proteomes" id="UP000002785">
    <property type="component" value="Chromosome"/>
</dbReference>
<dbReference type="GO" id="GO:0016226">
    <property type="term" value="P:iron-sulfur cluster assembly"/>
    <property type="evidence" value="ECO:0007669"/>
    <property type="project" value="InterPro"/>
</dbReference>
<evidence type="ECO:0000313" key="4">
    <source>
        <dbReference type="Proteomes" id="UP000002785"/>
    </source>
</evidence>
<dbReference type="EMBL" id="CM000951">
    <property type="protein sequence ID" value="EDY55249.1"/>
    <property type="molecule type" value="Genomic_DNA"/>
</dbReference>
<comment type="similarity">
    <text evidence="1">Belongs to the iron-sulfur cluster assembly SufBD family.</text>
</comment>
<evidence type="ECO:0000259" key="2">
    <source>
        <dbReference type="Pfam" id="PF01458"/>
    </source>
</evidence>
<proteinExistence type="inferred from homology"/>
<dbReference type="SUPFAM" id="SSF101960">
    <property type="entry name" value="Stabilizer of iron transporter SufD"/>
    <property type="match status" value="1"/>
</dbReference>
<dbReference type="RefSeq" id="WP_007381219.1">
    <property type="nucleotide sequence ID" value="NZ_CM000951.1"/>
</dbReference>
<dbReference type="HOGENOM" id="CLU_026231_6_0_11"/>
<organism evidence="3 4">
    <name type="scientific">Streptomyces sviceus (strain ATCC 29083 / DSM 924 / JCM 4929 / NBRC 13980 / NCIMB 11184 / NRRL 5439 / UC 5370)</name>
    <dbReference type="NCBI Taxonomy" id="463191"/>
    <lineage>
        <taxon>Bacteria</taxon>
        <taxon>Bacillati</taxon>
        <taxon>Actinomycetota</taxon>
        <taxon>Actinomycetes</taxon>
        <taxon>Kitasatosporales</taxon>
        <taxon>Streptomycetaceae</taxon>
        <taxon>Streptomyces</taxon>
    </lineage>
</organism>
<dbReference type="InterPro" id="IPR055346">
    <property type="entry name" value="Fe-S_cluster_assembly_SufBD"/>
</dbReference>
<protein>
    <submittedName>
        <fullName evidence="3">FeS assembly protein SufD</fullName>
    </submittedName>
</protein>
<dbReference type="Pfam" id="PF01458">
    <property type="entry name" value="SUFBD_core"/>
    <property type="match status" value="1"/>
</dbReference>
<dbReference type="eggNOG" id="COG0719">
    <property type="taxonomic scope" value="Bacteria"/>
</dbReference>
<dbReference type="InterPro" id="IPR011542">
    <property type="entry name" value="SUF_FeS_clus_asmbl_SufD"/>
</dbReference>
<dbReference type="InterPro" id="IPR000825">
    <property type="entry name" value="SUF_FeS_clus_asmbl_SufBD_core"/>
</dbReference>
<accession>B5HQZ4</accession>
<gene>
    <name evidence="3" type="ORF">SSEG_08763</name>
</gene>
<dbReference type="PANTHER" id="PTHR43575:SF1">
    <property type="entry name" value="PROTEIN ABCI7, CHLOROPLASTIC"/>
    <property type="match status" value="1"/>
</dbReference>
<keyword evidence="4" id="KW-1185">Reference proteome</keyword>
<feature type="domain" description="SUF system FeS cluster assembly SufBD core" evidence="2">
    <location>
        <begin position="137"/>
        <end position="364"/>
    </location>
</feature>
<dbReference type="InterPro" id="IPR037284">
    <property type="entry name" value="SUF_FeS_clus_asmbl_SufBD_sf"/>
</dbReference>
<dbReference type="AlphaFoldDB" id="B5HQZ4"/>
<dbReference type="OrthoDB" id="9803529at2"/>
<dbReference type="NCBIfam" id="TIGR01981">
    <property type="entry name" value="sufD"/>
    <property type="match status" value="1"/>
</dbReference>